<dbReference type="AlphaFoldDB" id="A0A418PLR9"/>
<dbReference type="CDD" id="cd00130">
    <property type="entry name" value="PAS"/>
    <property type="match status" value="5"/>
</dbReference>
<feature type="domain" description="PAC" evidence="17">
    <location>
        <begin position="963"/>
        <end position="1015"/>
    </location>
</feature>
<dbReference type="GO" id="GO:0005886">
    <property type="term" value="C:plasma membrane"/>
    <property type="evidence" value="ECO:0007669"/>
    <property type="project" value="UniProtKB-SubCell"/>
</dbReference>
<keyword evidence="4" id="KW-1003">Cell membrane</keyword>
<dbReference type="SMART" id="SM00086">
    <property type="entry name" value="PAC"/>
    <property type="match status" value="5"/>
</dbReference>
<keyword evidence="12" id="KW-0902">Two-component regulatory system</keyword>
<gene>
    <name evidence="19" type="ORF">D0X99_19205</name>
</gene>
<dbReference type="InterPro" id="IPR005467">
    <property type="entry name" value="His_kinase_dom"/>
</dbReference>
<dbReference type="PROSITE" id="PS50113">
    <property type="entry name" value="PAC"/>
    <property type="match status" value="4"/>
</dbReference>
<evidence type="ECO:0000259" key="18">
    <source>
        <dbReference type="PROSITE" id="PS50885"/>
    </source>
</evidence>
<dbReference type="InterPro" id="IPR013767">
    <property type="entry name" value="PAS_fold"/>
</dbReference>
<dbReference type="InterPro" id="IPR001610">
    <property type="entry name" value="PAC"/>
</dbReference>
<dbReference type="SUPFAM" id="SSF55785">
    <property type="entry name" value="PYP-like sensor domain (PAS domain)"/>
    <property type="match status" value="5"/>
</dbReference>
<keyword evidence="8" id="KW-0547">Nucleotide-binding</keyword>
<proteinExistence type="predicted"/>
<name>A0A418PLR9_9BACT</name>
<dbReference type="InterPro" id="IPR004358">
    <property type="entry name" value="Sig_transdc_His_kin-like_C"/>
</dbReference>
<dbReference type="RefSeq" id="WP_119479491.1">
    <property type="nucleotide sequence ID" value="NZ_QXML01000014.1"/>
</dbReference>
<feature type="domain" description="PAS" evidence="16">
    <location>
        <begin position="249"/>
        <end position="306"/>
    </location>
</feature>
<evidence type="ECO:0000256" key="11">
    <source>
        <dbReference type="ARBA" id="ARBA00022989"/>
    </source>
</evidence>
<organism evidence="19 20">
    <name type="scientific">Algoriphagus lacus</name>
    <dbReference type="NCBI Taxonomy" id="2056311"/>
    <lineage>
        <taxon>Bacteria</taxon>
        <taxon>Pseudomonadati</taxon>
        <taxon>Bacteroidota</taxon>
        <taxon>Cytophagia</taxon>
        <taxon>Cytophagales</taxon>
        <taxon>Cyclobacteriaceae</taxon>
        <taxon>Algoriphagus</taxon>
    </lineage>
</organism>
<comment type="catalytic activity">
    <reaction evidence="1">
        <text>ATP + protein L-histidine = ADP + protein N-phospho-L-histidine.</text>
        <dbReference type="EC" id="2.7.13.3"/>
    </reaction>
</comment>
<dbReference type="Pfam" id="PF02518">
    <property type="entry name" value="HATPase_c"/>
    <property type="match status" value="1"/>
</dbReference>
<dbReference type="NCBIfam" id="TIGR00229">
    <property type="entry name" value="sensory_box"/>
    <property type="match status" value="4"/>
</dbReference>
<dbReference type="PROSITE" id="PS50109">
    <property type="entry name" value="HIS_KIN"/>
    <property type="match status" value="1"/>
</dbReference>
<dbReference type="Pfam" id="PF08447">
    <property type="entry name" value="PAS_3"/>
    <property type="match status" value="2"/>
</dbReference>
<reference evidence="19 20" key="1">
    <citation type="submission" date="2018-09" db="EMBL/GenBank/DDBJ databases">
        <authorList>
            <person name="Wang X."/>
            <person name="Du Z."/>
        </authorList>
    </citation>
    <scope>NUCLEOTIDE SEQUENCE [LARGE SCALE GENOMIC DNA]</scope>
    <source>
        <strain evidence="19 20">N3</strain>
    </source>
</reference>
<dbReference type="Pfam" id="PF13426">
    <property type="entry name" value="PAS_9"/>
    <property type="match status" value="2"/>
</dbReference>
<evidence type="ECO:0000256" key="12">
    <source>
        <dbReference type="ARBA" id="ARBA00023012"/>
    </source>
</evidence>
<dbReference type="PANTHER" id="PTHR43304">
    <property type="entry name" value="PHYTOCHROME-LIKE PROTEIN CPH1"/>
    <property type="match status" value="1"/>
</dbReference>
<dbReference type="SUPFAM" id="SSF55874">
    <property type="entry name" value="ATPase domain of HSP90 chaperone/DNA topoisomerase II/histidine kinase"/>
    <property type="match status" value="1"/>
</dbReference>
<feature type="domain" description="PAS" evidence="16">
    <location>
        <begin position="768"/>
        <end position="838"/>
    </location>
</feature>
<keyword evidence="20" id="KW-1185">Reference proteome</keyword>
<feature type="transmembrane region" description="Helical" evidence="14">
    <location>
        <begin position="170"/>
        <end position="191"/>
    </location>
</feature>
<keyword evidence="6" id="KW-0808">Transferase</keyword>
<evidence type="ECO:0000259" key="17">
    <source>
        <dbReference type="PROSITE" id="PS50113"/>
    </source>
</evidence>
<keyword evidence="5" id="KW-0597">Phosphoprotein</keyword>
<accession>A0A418PLR9</accession>
<evidence type="ECO:0000259" key="16">
    <source>
        <dbReference type="PROSITE" id="PS50112"/>
    </source>
</evidence>
<dbReference type="InterPro" id="IPR035965">
    <property type="entry name" value="PAS-like_dom_sf"/>
</dbReference>
<feature type="domain" description="PAC" evidence="17">
    <location>
        <begin position="456"/>
        <end position="508"/>
    </location>
</feature>
<dbReference type="InterPro" id="IPR052162">
    <property type="entry name" value="Sensor_kinase/Photoreceptor"/>
</dbReference>
<feature type="domain" description="HAMP" evidence="18">
    <location>
        <begin position="189"/>
        <end position="241"/>
    </location>
</feature>
<evidence type="ECO:0000256" key="9">
    <source>
        <dbReference type="ARBA" id="ARBA00022777"/>
    </source>
</evidence>
<feature type="domain" description="PAS" evidence="16">
    <location>
        <begin position="897"/>
        <end position="944"/>
    </location>
</feature>
<evidence type="ECO:0000256" key="4">
    <source>
        <dbReference type="ARBA" id="ARBA00022475"/>
    </source>
</evidence>
<dbReference type="CDD" id="cd06225">
    <property type="entry name" value="HAMP"/>
    <property type="match status" value="1"/>
</dbReference>
<evidence type="ECO:0000313" key="20">
    <source>
        <dbReference type="Proteomes" id="UP000283522"/>
    </source>
</evidence>
<feature type="domain" description="PAC" evidence="17">
    <location>
        <begin position="842"/>
        <end position="893"/>
    </location>
</feature>
<keyword evidence="13 14" id="KW-0472">Membrane</keyword>
<dbReference type="SUPFAM" id="SSF47384">
    <property type="entry name" value="Homodimeric domain of signal transducing histidine kinase"/>
    <property type="match status" value="1"/>
</dbReference>
<evidence type="ECO:0000256" key="6">
    <source>
        <dbReference type="ARBA" id="ARBA00022679"/>
    </source>
</evidence>
<dbReference type="GO" id="GO:0000155">
    <property type="term" value="F:phosphorelay sensor kinase activity"/>
    <property type="evidence" value="ECO:0007669"/>
    <property type="project" value="InterPro"/>
</dbReference>
<dbReference type="Proteomes" id="UP000283522">
    <property type="component" value="Unassembled WGS sequence"/>
</dbReference>
<evidence type="ECO:0000256" key="8">
    <source>
        <dbReference type="ARBA" id="ARBA00022741"/>
    </source>
</evidence>
<dbReference type="GO" id="GO:0006355">
    <property type="term" value="P:regulation of DNA-templated transcription"/>
    <property type="evidence" value="ECO:0007669"/>
    <property type="project" value="InterPro"/>
</dbReference>
<dbReference type="SMART" id="SM00387">
    <property type="entry name" value="HATPase_c"/>
    <property type="match status" value="1"/>
</dbReference>
<dbReference type="InterPro" id="IPR029151">
    <property type="entry name" value="Sensor-like_sf"/>
</dbReference>
<feature type="domain" description="PAC" evidence="17">
    <location>
        <begin position="321"/>
        <end position="373"/>
    </location>
</feature>
<evidence type="ECO:0000256" key="13">
    <source>
        <dbReference type="ARBA" id="ARBA00023136"/>
    </source>
</evidence>
<evidence type="ECO:0000256" key="7">
    <source>
        <dbReference type="ARBA" id="ARBA00022692"/>
    </source>
</evidence>
<dbReference type="InterPro" id="IPR036097">
    <property type="entry name" value="HisK_dim/P_sf"/>
</dbReference>
<dbReference type="InterPro" id="IPR003660">
    <property type="entry name" value="HAMP_dom"/>
</dbReference>
<dbReference type="PROSITE" id="PS50112">
    <property type="entry name" value="PAS"/>
    <property type="match status" value="4"/>
</dbReference>
<dbReference type="Gene3D" id="3.30.450.20">
    <property type="entry name" value="PAS domain"/>
    <property type="match status" value="5"/>
</dbReference>
<dbReference type="Gene3D" id="1.10.287.130">
    <property type="match status" value="1"/>
</dbReference>
<dbReference type="Pfam" id="PF00989">
    <property type="entry name" value="PAS"/>
    <property type="match status" value="1"/>
</dbReference>
<comment type="caution">
    <text evidence="19">The sequence shown here is derived from an EMBL/GenBank/DDBJ whole genome shotgun (WGS) entry which is preliminary data.</text>
</comment>
<evidence type="ECO:0000256" key="10">
    <source>
        <dbReference type="ARBA" id="ARBA00022840"/>
    </source>
</evidence>
<evidence type="ECO:0000256" key="14">
    <source>
        <dbReference type="SAM" id="Phobius"/>
    </source>
</evidence>
<evidence type="ECO:0000256" key="3">
    <source>
        <dbReference type="ARBA" id="ARBA00012438"/>
    </source>
</evidence>
<dbReference type="InterPro" id="IPR000014">
    <property type="entry name" value="PAS"/>
</dbReference>
<feature type="domain" description="PAS" evidence="16">
    <location>
        <begin position="642"/>
        <end position="713"/>
    </location>
</feature>
<sequence>MSKAAKKTVGFGSLRSRLIISVAILQTGLIAVFLLESIFRQRELILDNQSQEAIALAEALSVTASSWLSSNDVAGLQELLDAQSQFPELIFAVLTDEFGQIKAHTDRSKIGLYVLDLPQKAELTTITKSPELVDIAIPSRLSGKHVGWVRIGLGQKRAAEQLSLITQTGIIYGVLAILVGSGVVWLLGSYITRRLYVVQNTINQVASGNPGARANIHGNDEAAVIAREFNNLLDAQEKSDRELQKNIKALEDYKFALDQSAAITITDEEGIIISANDNLCNISKYTREELIGKTVKVLSSDFHPNSFFREMWDTIRSGKVWIGEFKNRKKDGEFFWVRSTIIPFLDADQKPFQYLSIHYDITEKKRIEEEIIKAKEMAEQNESRLKLAAASGKLGIWDWNIPDDVISWDDRMYELIGVEKGGNENKFETWVNSLHPDDKAKAKAEVQAAIHGNKKFDTSFRIVKPNGEIAYIKADALILKDSNGNPLRMIGINQDITERINTINTLQKMNIAVGERVKELNCLYRISEISKKAGFSVDDIMSQSAHIITTAYQYTEITSARITFQDKVYLSDQFKESPWSQSADIYTNKVKSGVVEVFYSEEKPGEDEGPFLKEERLLINSVADILGSAVELKESEFTLQTSEEKYRYLFHNNPALIIIWDLEALEVLEVNQQIIDLYGYTREEFIGMPVFQYRPKEDYDAIRNFAKKMLEGNDPIAKRTWTHLKKNGEEMIMDISSHKITYQNRKAILSLGRDVTEQIKAERELIQSEEKHRALIENISDGIVLVDADFKLLYQSPSVERIVGYALEDRKGKVALDFIHPDDLQLTIQQYENAKSNPGVPFQSQYRTRHKNGGYIWIEVSVINLLDLASVQSYVVIYRDITERKKFEEQLALSALIVNSSDDAIISKSVDGRITSWNHGAEKVLGYTAEEAIGQSIFLLISPDLHEEEFMISESIKNGKSVDHYETLRITKDGRAINVSLTVSPIMDESGQVIGASKIIRDITEQKVMELERDKIMNELIQRNRDLEQFSYIVSHNLRAPVANIIGISDFMLKSGLNPVKKEQLEVGLGKSVHALDVVIKDLNQILQSKREISEQTSLVKFSGLLEAIKLSIANLIKKERVQFVIDFSEVDEMITLKSYLYSVFYNLISNSIKYRQPHIGPVIEIQSKLTATGIEIIFKDNGLGIDLKHKGDQVFGLYKRFHSHTEGKGMGLYMVKTQVETLGGKITVESEVNKGTMFKIEFEHVKK</sequence>
<dbReference type="Pfam" id="PF17203">
    <property type="entry name" value="sCache_3_2"/>
    <property type="match status" value="1"/>
</dbReference>
<evidence type="ECO:0000259" key="15">
    <source>
        <dbReference type="PROSITE" id="PS50109"/>
    </source>
</evidence>
<dbReference type="Gene3D" id="3.30.565.10">
    <property type="entry name" value="Histidine kinase-like ATPase, C-terminal domain"/>
    <property type="match status" value="1"/>
</dbReference>
<dbReference type="OrthoDB" id="9766459at2"/>
<evidence type="ECO:0000256" key="2">
    <source>
        <dbReference type="ARBA" id="ARBA00004651"/>
    </source>
</evidence>
<dbReference type="InterPro" id="IPR036890">
    <property type="entry name" value="HATPase_C_sf"/>
</dbReference>
<protein>
    <recommendedName>
        <fullName evidence="3">histidine kinase</fullName>
        <ecNumber evidence="3">2.7.13.3</ecNumber>
    </recommendedName>
</protein>
<dbReference type="SUPFAM" id="SSF103190">
    <property type="entry name" value="Sensory domain-like"/>
    <property type="match status" value="1"/>
</dbReference>
<dbReference type="PANTHER" id="PTHR43304:SF1">
    <property type="entry name" value="PAC DOMAIN-CONTAINING PROTEIN"/>
    <property type="match status" value="1"/>
</dbReference>
<evidence type="ECO:0000313" key="19">
    <source>
        <dbReference type="EMBL" id="RIW12400.1"/>
    </source>
</evidence>
<dbReference type="Gene3D" id="6.10.340.10">
    <property type="match status" value="1"/>
</dbReference>
<dbReference type="InterPro" id="IPR033463">
    <property type="entry name" value="sCache_3"/>
</dbReference>
<dbReference type="PRINTS" id="PR00344">
    <property type="entry name" value="BCTRLSENSOR"/>
</dbReference>
<dbReference type="InterPro" id="IPR003594">
    <property type="entry name" value="HATPase_dom"/>
</dbReference>
<keyword evidence="9" id="KW-0418">Kinase</keyword>
<keyword evidence="10" id="KW-0067">ATP-binding</keyword>
<dbReference type="GO" id="GO:0005524">
    <property type="term" value="F:ATP binding"/>
    <property type="evidence" value="ECO:0007669"/>
    <property type="project" value="UniProtKB-KW"/>
</dbReference>
<dbReference type="EC" id="2.7.13.3" evidence="3"/>
<evidence type="ECO:0000256" key="5">
    <source>
        <dbReference type="ARBA" id="ARBA00022553"/>
    </source>
</evidence>
<dbReference type="InterPro" id="IPR000700">
    <property type="entry name" value="PAS-assoc_C"/>
</dbReference>
<dbReference type="InterPro" id="IPR013655">
    <property type="entry name" value="PAS_fold_3"/>
</dbReference>
<evidence type="ECO:0000256" key="1">
    <source>
        <dbReference type="ARBA" id="ARBA00000085"/>
    </source>
</evidence>
<keyword evidence="7 14" id="KW-0812">Transmembrane</keyword>
<comment type="subcellular location">
    <subcellularLocation>
        <location evidence="2">Cell membrane</location>
        <topology evidence="2">Multi-pass membrane protein</topology>
    </subcellularLocation>
</comment>
<keyword evidence="11 14" id="KW-1133">Transmembrane helix</keyword>
<dbReference type="EMBL" id="QXML01000014">
    <property type="protein sequence ID" value="RIW12400.1"/>
    <property type="molecule type" value="Genomic_DNA"/>
</dbReference>
<dbReference type="Gene3D" id="2.10.70.100">
    <property type="match status" value="1"/>
</dbReference>
<feature type="transmembrane region" description="Helical" evidence="14">
    <location>
        <begin position="18"/>
        <end position="39"/>
    </location>
</feature>
<feature type="domain" description="Histidine kinase" evidence="15">
    <location>
        <begin position="1033"/>
        <end position="1247"/>
    </location>
</feature>
<dbReference type="PROSITE" id="PS50885">
    <property type="entry name" value="HAMP"/>
    <property type="match status" value="1"/>
</dbReference>
<dbReference type="SMART" id="SM00304">
    <property type="entry name" value="HAMP"/>
    <property type="match status" value="1"/>
</dbReference>
<dbReference type="SMART" id="SM00091">
    <property type="entry name" value="PAS"/>
    <property type="match status" value="5"/>
</dbReference>